<feature type="domain" description="RNA polymerase sigma-70 region 4" evidence="8">
    <location>
        <begin position="109"/>
        <end position="156"/>
    </location>
</feature>
<dbReference type="Proteomes" id="UP000619260">
    <property type="component" value="Unassembled WGS sequence"/>
</dbReference>
<sequence length="163" mass="18183">MRAIYDTHAAGILRYLLRLTLGDRELAEDLLQEVLLRAWRNIRHLPGESDGLRPWLYTVARNVTIDAGRARQSRPREIYLTDIASLAAADEVSGDIVERMVAVQTVRAALPDLTPEHRNVLVELYYRGSTTAEAAERLGIPEGTVKSRTFYALRALGAVIGTE</sequence>
<evidence type="ECO:0000256" key="6">
    <source>
        <dbReference type="RuleBase" id="RU000716"/>
    </source>
</evidence>
<evidence type="ECO:0000256" key="4">
    <source>
        <dbReference type="ARBA" id="ARBA00023125"/>
    </source>
</evidence>
<dbReference type="PROSITE" id="PS01063">
    <property type="entry name" value="SIGMA70_ECF"/>
    <property type="match status" value="1"/>
</dbReference>
<evidence type="ECO:0000256" key="1">
    <source>
        <dbReference type="ARBA" id="ARBA00010641"/>
    </source>
</evidence>
<dbReference type="EMBL" id="BOPF01000019">
    <property type="protein sequence ID" value="GIJ48183.1"/>
    <property type="molecule type" value="Genomic_DNA"/>
</dbReference>
<dbReference type="Gene3D" id="1.10.1740.10">
    <property type="match status" value="1"/>
</dbReference>
<comment type="caution">
    <text evidence="9">The sequence shown here is derived from an EMBL/GenBank/DDBJ whole genome shotgun (WGS) entry which is preliminary data.</text>
</comment>
<dbReference type="InterPro" id="IPR013324">
    <property type="entry name" value="RNA_pol_sigma_r3/r4-like"/>
</dbReference>
<dbReference type="InterPro" id="IPR036388">
    <property type="entry name" value="WH-like_DNA-bd_sf"/>
</dbReference>
<dbReference type="SUPFAM" id="SSF88659">
    <property type="entry name" value="Sigma3 and sigma4 domains of RNA polymerase sigma factors"/>
    <property type="match status" value="1"/>
</dbReference>
<dbReference type="Gene3D" id="1.10.10.10">
    <property type="entry name" value="Winged helix-like DNA-binding domain superfamily/Winged helix DNA-binding domain"/>
    <property type="match status" value="1"/>
</dbReference>
<evidence type="ECO:0000256" key="2">
    <source>
        <dbReference type="ARBA" id="ARBA00023015"/>
    </source>
</evidence>
<evidence type="ECO:0000259" key="8">
    <source>
        <dbReference type="Pfam" id="PF04545"/>
    </source>
</evidence>
<dbReference type="NCBIfam" id="TIGR02937">
    <property type="entry name" value="sigma70-ECF"/>
    <property type="match status" value="1"/>
</dbReference>
<dbReference type="Pfam" id="PF04542">
    <property type="entry name" value="Sigma70_r2"/>
    <property type="match status" value="1"/>
</dbReference>
<protein>
    <recommendedName>
        <fullName evidence="6">RNA polymerase sigma factor</fullName>
    </recommendedName>
</protein>
<keyword evidence="10" id="KW-1185">Reference proteome</keyword>
<evidence type="ECO:0000313" key="9">
    <source>
        <dbReference type="EMBL" id="GIJ48183.1"/>
    </source>
</evidence>
<dbReference type="InterPro" id="IPR013325">
    <property type="entry name" value="RNA_pol_sigma_r2"/>
</dbReference>
<dbReference type="InterPro" id="IPR039425">
    <property type="entry name" value="RNA_pol_sigma-70-like"/>
</dbReference>
<keyword evidence="3 6" id="KW-0731">Sigma factor</keyword>
<dbReference type="Pfam" id="PF04545">
    <property type="entry name" value="Sigma70_r4"/>
    <property type="match status" value="1"/>
</dbReference>
<evidence type="ECO:0000259" key="7">
    <source>
        <dbReference type="Pfam" id="PF04542"/>
    </source>
</evidence>
<gene>
    <name evidence="9" type="ORF">Val02_50690</name>
</gene>
<dbReference type="InterPro" id="IPR007630">
    <property type="entry name" value="RNA_pol_sigma70_r4"/>
</dbReference>
<dbReference type="AlphaFoldDB" id="A0A8J3YPY3"/>
<keyword evidence="5 6" id="KW-0804">Transcription</keyword>
<feature type="domain" description="RNA polymerase sigma-70 region 2" evidence="7">
    <location>
        <begin position="5"/>
        <end position="72"/>
    </location>
</feature>
<dbReference type="PANTHER" id="PTHR43133">
    <property type="entry name" value="RNA POLYMERASE ECF-TYPE SIGMA FACTO"/>
    <property type="match status" value="1"/>
</dbReference>
<proteinExistence type="inferred from homology"/>
<keyword evidence="2 6" id="KW-0805">Transcription regulation</keyword>
<accession>A0A8J3YPY3</accession>
<dbReference type="GO" id="GO:0016987">
    <property type="term" value="F:sigma factor activity"/>
    <property type="evidence" value="ECO:0007669"/>
    <property type="project" value="UniProtKB-KW"/>
</dbReference>
<organism evidence="9 10">
    <name type="scientific">Virgisporangium aliadipatigenens</name>
    <dbReference type="NCBI Taxonomy" id="741659"/>
    <lineage>
        <taxon>Bacteria</taxon>
        <taxon>Bacillati</taxon>
        <taxon>Actinomycetota</taxon>
        <taxon>Actinomycetes</taxon>
        <taxon>Micromonosporales</taxon>
        <taxon>Micromonosporaceae</taxon>
        <taxon>Virgisporangium</taxon>
    </lineage>
</organism>
<name>A0A8J3YPY3_9ACTN</name>
<dbReference type="InterPro" id="IPR007627">
    <property type="entry name" value="RNA_pol_sigma70_r2"/>
</dbReference>
<dbReference type="SUPFAM" id="SSF88946">
    <property type="entry name" value="Sigma2 domain of RNA polymerase sigma factors"/>
    <property type="match status" value="1"/>
</dbReference>
<dbReference type="CDD" id="cd06171">
    <property type="entry name" value="Sigma70_r4"/>
    <property type="match status" value="1"/>
</dbReference>
<evidence type="ECO:0000256" key="3">
    <source>
        <dbReference type="ARBA" id="ARBA00023082"/>
    </source>
</evidence>
<dbReference type="InterPro" id="IPR014284">
    <property type="entry name" value="RNA_pol_sigma-70_dom"/>
</dbReference>
<comment type="similarity">
    <text evidence="1 6">Belongs to the sigma-70 factor family. ECF subfamily.</text>
</comment>
<evidence type="ECO:0000256" key="5">
    <source>
        <dbReference type="ARBA" id="ARBA00023163"/>
    </source>
</evidence>
<dbReference type="InterPro" id="IPR000838">
    <property type="entry name" value="RNA_pol_sigma70_ECF_CS"/>
</dbReference>
<keyword evidence="4 6" id="KW-0238">DNA-binding</keyword>
<evidence type="ECO:0000313" key="10">
    <source>
        <dbReference type="Proteomes" id="UP000619260"/>
    </source>
</evidence>
<dbReference type="GO" id="GO:0003677">
    <property type="term" value="F:DNA binding"/>
    <property type="evidence" value="ECO:0007669"/>
    <property type="project" value="UniProtKB-KW"/>
</dbReference>
<reference evidence="9" key="1">
    <citation type="submission" date="2021-01" db="EMBL/GenBank/DDBJ databases">
        <title>Whole genome shotgun sequence of Virgisporangium aliadipatigenens NBRC 105644.</title>
        <authorList>
            <person name="Komaki H."/>
            <person name="Tamura T."/>
        </authorList>
    </citation>
    <scope>NUCLEOTIDE SEQUENCE</scope>
    <source>
        <strain evidence="9">NBRC 105644</strain>
    </source>
</reference>
<dbReference type="PANTHER" id="PTHR43133:SF52">
    <property type="entry name" value="ECF RNA POLYMERASE SIGMA FACTOR SIGL"/>
    <property type="match status" value="1"/>
</dbReference>
<dbReference type="GO" id="GO:0006352">
    <property type="term" value="P:DNA-templated transcription initiation"/>
    <property type="evidence" value="ECO:0007669"/>
    <property type="project" value="InterPro"/>
</dbReference>